<name>A0A978VF48_ZIZJJ</name>
<gene>
    <name evidence="4" type="ORF">FEM48_Zijuj05G0135700</name>
</gene>
<keyword evidence="2" id="KW-0067">ATP-binding</keyword>
<dbReference type="EMBL" id="JAEACU010000005">
    <property type="protein sequence ID" value="KAH7528987.1"/>
    <property type="molecule type" value="Genomic_DNA"/>
</dbReference>
<dbReference type="GO" id="GO:0005886">
    <property type="term" value="C:plasma membrane"/>
    <property type="evidence" value="ECO:0007669"/>
    <property type="project" value="TreeGrafter"/>
</dbReference>
<organism evidence="4 5">
    <name type="scientific">Ziziphus jujuba var. spinosa</name>
    <dbReference type="NCBI Taxonomy" id="714518"/>
    <lineage>
        <taxon>Eukaryota</taxon>
        <taxon>Viridiplantae</taxon>
        <taxon>Streptophyta</taxon>
        <taxon>Embryophyta</taxon>
        <taxon>Tracheophyta</taxon>
        <taxon>Spermatophyta</taxon>
        <taxon>Magnoliopsida</taxon>
        <taxon>eudicotyledons</taxon>
        <taxon>Gunneridae</taxon>
        <taxon>Pentapetalae</taxon>
        <taxon>rosids</taxon>
        <taxon>fabids</taxon>
        <taxon>Rosales</taxon>
        <taxon>Rhamnaceae</taxon>
        <taxon>Paliureae</taxon>
        <taxon>Ziziphus</taxon>
    </lineage>
</organism>
<dbReference type="GO" id="GO:0004674">
    <property type="term" value="F:protein serine/threonine kinase activity"/>
    <property type="evidence" value="ECO:0007669"/>
    <property type="project" value="TreeGrafter"/>
</dbReference>
<dbReference type="Gene3D" id="1.10.510.10">
    <property type="entry name" value="Transferase(Phosphotransferase) domain 1"/>
    <property type="match status" value="1"/>
</dbReference>
<feature type="transmembrane region" description="Helical" evidence="3">
    <location>
        <begin position="110"/>
        <end position="130"/>
    </location>
</feature>
<keyword evidence="3" id="KW-1133">Transmembrane helix</keyword>
<keyword evidence="3" id="KW-0472">Membrane</keyword>
<dbReference type="Proteomes" id="UP000813462">
    <property type="component" value="Unassembled WGS sequence"/>
</dbReference>
<evidence type="ECO:0000256" key="2">
    <source>
        <dbReference type="ARBA" id="ARBA00022840"/>
    </source>
</evidence>
<sequence>MFTAKLKKKEKKEKESFFQKNGAAILEQIVKSFNENCNLIRNYSIEELNKATNNFAWEERYQDFVEKLFNFRLSVPIPEGKTHVVTDFVLGTYGFIALTRGCHLIERSDVYCFGILLCVLLTEMSVAYIFGLNHPEPISEISFISKTPFCFSGYNVDDDNNNNNNESSNPEEEELIGSSYMNYEKKIYASDDDIFMHNLIAELEANALQHGNEKQVMECCKLIERCLSLKSEDRPGMIEVAKTLGFINNIK</sequence>
<accession>A0A978VF48</accession>
<comment type="caution">
    <text evidence="4">The sequence shown here is derived from an EMBL/GenBank/DDBJ whole genome shotgun (WGS) entry which is preliminary data.</text>
</comment>
<keyword evidence="3" id="KW-0812">Transmembrane</keyword>
<evidence type="ECO:0000256" key="1">
    <source>
        <dbReference type="ARBA" id="ARBA00022741"/>
    </source>
</evidence>
<reference evidence="4" key="1">
    <citation type="journal article" date="2021" name="Front. Plant Sci.">
        <title>Chromosome-Scale Genome Assembly for Chinese Sour Jujube and Insights Into Its Genome Evolution and Domestication Signature.</title>
        <authorList>
            <person name="Shen L.-Y."/>
            <person name="Luo H."/>
            <person name="Wang X.-L."/>
            <person name="Wang X.-M."/>
            <person name="Qiu X.-J."/>
            <person name="Liu H."/>
            <person name="Zhou S.-S."/>
            <person name="Jia K.-H."/>
            <person name="Nie S."/>
            <person name="Bao Y.-T."/>
            <person name="Zhang R.-G."/>
            <person name="Yun Q.-Z."/>
            <person name="Chai Y.-H."/>
            <person name="Lu J.-Y."/>
            <person name="Li Y."/>
            <person name="Zhao S.-W."/>
            <person name="Mao J.-F."/>
            <person name="Jia S.-G."/>
            <person name="Mao Y.-M."/>
        </authorList>
    </citation>
    <scope>NUCLEOTIDE SEQUENCE</scope>
    <source>
        <strain evidence="4">AT0</strain>
        <tissue evidence="4">Leaf</tissue>
    </source>
</reference>
<evidence type="ECO:0000256" key="3">
    <source>
        <dbReference type="SAM" id="Phobius"/>
    </source>
</evidence>
<dbReference type="InterPro" id="IPR045274">
    <property type="entry name" value="WAK-like"/>
</dbReference>
<dbReference type="PANTHER" id="PTHR27005">
    <property type="entry name" value="WALL-ASSOCIATED RECEPTOR KINASE-LIKE 21"/>
    <property type="match status" value="1"/>
</dbReference>
<evidence type="ECO:0000313" key="5">
    <source>
        <dbReference type="Proteomes" id="UP000813462"/>
    </source>
</evidence>
<dbReference type="AlphaFoldDB" id="A0A978VF48"/>
<dbReference type="InterPro" id="IPR011009">
    <property type="entry name" value="Kinase-like_dom_sf"/>
</dbReference>
<dbReference type="GO" id="GO:0007166">
    <property type="term" value="P:cell surface receptor signaling pathway"/>
    <property type="evidence" value="ECO:0007669"/>
    <property type="project" value="InterPro"/>
</dbReference>
<evidence type="ECO:0000313" key="4">
    <source>
        <dbReference type="EMBL" id="KAH7528987.1"/>
    </source>
</evidence>
<evidence type="ECO:0008006" key="6">
    <source>
        <dbReference type="Google" id="ProtNLM"/>
    </source>
</evidence>
<keyword evidence="1" id="KW-0547">Nucleotide-binding</keyword>
<protein>
    <recommendedName>
        <fullName evidence="6">Protein kinase domain-containing protein</fullName>
    </recommendedName>
</protein>
<proteinExistence type="predicted"/>
<dbReference type="PANTHER" id="PTHR27005:SF522">
    <property type="entry name" value="NON-FUNCTIONAL PSEUDOKINASE ZED1-LIKE"/>
    <property type="match status" value="1"/>
</dbReference>
<dbReference type="GO" id="GO:0005524">
    <property type="term" value="F:ATP binding"/>
    <property type="evidence" value="ECO:0007669"/>
    <property type="project" value="UniProtKB-KW"/>
</dbReference>
<dbReference type="SUPFAM" id="SSF56112">
    <property type="entry name" value="Protein kinase-like (PK-like)"/>
    <property type="match status" value="1"/>
</dbReference>